<keyword evidence="2" id="KW-1185">Reference proteome</keyword>
<evidence type="ECO:0000313" key="2">
    <source>
        <dbReference type="Proteomes" id="UP001215598"/>
    </source>
</evidence>
<comment type="caution">
    <text evidence="1">The sequence shown here is derived from an EMBL/GenBank/DDBJ whole genome shotgun (WGS) entry which is preliminary data.</text>
</comment>
<reference evidence="1" key="1">
    <citation type="submission" date="2023-03" db="EMBL/GenBank/DDBJ databases">
        <title>Massive genome expansion in bonnet fungi (Mycena s.s.) driven by repeated elements and novel gene families across ecological guilds.</title>
        <authorList>
            <consortium name="Lawrence Berkeley National Laboratory"/>
            <person name="Harder C.B."/>
            <person name="Miyauchi S."/>
            <person name="Viragh M."/>
            <person name="Kuo A."/>
            <person name="Thoen E."/>
            <person name="Andreopoulos B."/>
            <person name="Lu D."/>
            <person name="Skrede I."/>
            <person name="Drula E."/>
            <person name="Henrissat B."/>
            <person name="Morin E."/>
            <person name="Kohler A."/>
            <person name="Barry K."/>
            <person name="LaButti K."/>
            <person name="Morin E."/>
            <person name="Salamov A."/>
            <person name="Lipzen A."/>
            <person name="Mereny Z."/>
            <person name="Hegedus B."/>
            <person name="Baldrian P."/>
            <person name="Stursova M."/>
            <person name="Weitz H."/>
            <person name="Taylor A."/>
            <person name="Grigoriev I.V."/>
            <person name="Nagy L.G."/>
            <person name="Martin F."/>
            <person name="Kauserud H."/>
        </authorList>
    </citation>
    <scope>NUCLEOTIDE SEQUENCE</scope>
    <source>
        <strain evidence="1">CBHHK182m</strain>
    </source>
</reference>
<accession>A0AAD7I5J3</accession>
<dbReference type="EMBL" id="JARKIB010000132">
    <property type="protein sequence ID" value="KAJ7734466.1"/>
    <property type="molecule type" value="Genomic_DNA"/>
</dbReference>
<dbReference type="AlphaFoldDB" id="A0AAD7I5J3"/>
<evidence type="ECO:0000313" key="1">
    <source>
        <dbReference type="EMBL" id="KAJ7734466.1"/>
    </source>
</evidence>
<sequence>MAETVAWDRAGHGLYRREGRADELSEREEKPAGRIAKEGETWSDGVFGTSKAVVIGAQSRLFGSWRRRNGNELKTKEHEEGKTKEAVFAHQNTGAMRSPLRLRFCAKKLQPRALHRAVVGAVTTSSLCATSCYTGFYYARGAMRGVFREERVRKVAATASAGPSCGFKRALPAVGLDSLLAQAGASSESPAAASASEFWIGIHASSSDDNPPTACRCALVADNSRLGRGLPLLVADISSLHVFLGVVISPSIDPSPLFPSYDVHPSLPPFPLLFRQRLTVTLANPVHTARAVAPPWLPTARAHVACAVATPAPDRRIPSLLLLAYGTGGADVLVSRTSRARLPIYGAEMNDRPWATGAGAGAGAGADVATEADVDVGAVAAEEDGNEWGRDDAYVCATGRGVCEWVWRCGGGCKGPERHNVARCECAERRADVPDEDVADEFAHGVSPCEAGDRPAALCFPLAAARDAFGHASRRFNGSGAKDIQRRTHRTRTQPALGWLGRHLTCITLGLLLVAARSSVLVAFMCTLWWEVVPSNGICCFFMTPACMCGGDERESQTSIKKGDDDGRRHHLLSTILLLSVVPLLSYWISIDVKRGPPGLLLLHRIPQPSLP</sequence>
<name>A0AAD7I5J3_9AGAR</name>
<proteinExistence type="predicted"/>
<protein>
    <submittedName>
        <fullName evidence="1">Uncharacterized protein</fullName>
    </submittedName>
</protein>
<gene>
    <name evidence="1" type="ORF">B0H16DRAFT_1695863</name>
</gene>
<organism evidence="1 2">
    <name type="scientific">Mycena metata</name>
    <dbReference type="NCBI Taxonomy" id="1033252"/>
    <lineage>
        <taxon>Eukaryota</taxon>
        <taxon>Fungi</taxon>
        <taxon>Dikarya</taxon>
        <taxon>Basidiomycota</taxon>
        <taxon>Agaricomycotina</taxon>
        <taxon>Agaricomycetes</taxon>
        <taxon>Agaricomycetidae</taxon>
        <taxon>Agaricales</taxon>
        <taxon>Marasmiineae</taxon>
        <taxon>Mycenaceae</taxon>
        <taxon>Mycena</taxon>
    </lineage>
</organism>
<dbReference type="Proteomes" id="UP001215598">
    <property type="component" value="Unassembled WGS sequence"/>
</dbReference>